<dbReference type="Proteomes" id="UP001240639">
    <property type="component" value="Unassembled WGS sequence"/>
</dbReference>
<gene>
    <name evidence="5" type="ORF">Q9K02_10060</name>
</gene>
<dbReference type="EMBL" id="JAVAIM010000001">
    <property type="protein sequence ID" value="MDP4575480.1"/>
    <property type="molecule type" value="Genomic_DNA"/>
</dbReference>
<evidence type="ECO:0000313" key="6">
    <source>
        <dbReference type="Proteomes" id="UP001240639"/>
    </source>
</evidence>
<feature type="chain" id="PRO_5045290626" evidence="4">
    <location>
        <begin position="22"/>
        <end position="615"/>
    </location>
</feature>
<evidence type="ECO:0000313" key="5">
    <source>
        <dbReference type="EMBL" id="MDP4575480.1"/>
    </source>
</evidence>
<evidence type="ECO:0000256" key="3">
    <source>
        <dbReference type="ARBA" id="ARBA00023180"/>
    </source>
</evidence>
<proteinExistence type="predicted"/>
<dbReference type="RefSeq" id="WP_305932776.1">
    <property type="nucleotide sequence ID" value="NZ_JAVAIM010000001.1"/>
</dbReference>
<sequence length="615" mass="69053">MKLIRTSLAALAIASAAPAFADNHVSNEMEAAEEFPMTPQGAADWVAMVEEDMFDFSVEYGRVLWINSTYIMHDSDQLAAKYGAEATEKSVAYANKAAEYARVAGLDPEVARKLDILRNGIVMPAPVRDGAATELNEIATSLNSQYGKGKGTLNGEEINGSDIEAEMGNLERTPAEKAEMWTSWHDNVGAPMREDYQRMIAIAGEGASELGFADLGAMWRSNYDMDPDQFAAETERMWQEVKPLYMALHTYVRSKLNEEYGAEVQPATGPIRADLLGNMWAQEWGNIYPLVAPEGAGDIGYDLTELIAEKQYDEVGMVRVGEAFFSSLGFDPLPETFWERSQFVKPQDREVVCHASAWDVDNVDDLRIKMCIKRNADDFKVIHHELGHNYYQRAYNQQDYLHLNGANDGFHEAIGDMIALSITPEYLVQIDMLDRSQVPSADKDIGLLLREAMDKVAFLPFGLMVDRYRWQLFDGTIPADQLNKGWNDLRLEYQGIVPPVARDESKFDAGAKYHIPGNVPYTRYFLARILQFQFFKAACDQAGWEGPLHRCSFYGNEEVGKNLNAMLEMGASKPWPDALEAFTGERQMSGTAMVEYFAPLMAWLEEQNEGKPQGW</sequence>
<keyword evidence="2" id="KW-1015">Disulfide bond</keyword>
<dbReference type="PANTHER" id="PTHR10514">
    <property type="entry name" value="ANGIOTENSIN-CONVERTING ENZYME"/>
    <property type="match status" value="1"/>
</dbReference>
<evidence type="ECO:0000256" key="1">
    <source>
        <dbReference type="ARBA" id="ARBA00022729"/>
    </source>
</evidence>
<protein>
    <submittedName>
        <fullName evidence="5">M2 family metallopeptidase</fullName>
    </submittedName>
</protein>
<dbReference type="Gene3D" id="1.10.1370.30">
    <property type="match status" value="1"/>
</dbReference>
<dbReference type="InterPro" id="IPR001548">
    <property type="entry name" value="Peptidase_M2"/>
</dbReference>
<keyword evidence="6" id="KW-1185">Reference proteome</keyword>
<keyword evidence="1 4" id="KW-0732">Signal</keyword>
<accession>A0ABT9HR47</accession>
<dbReference type="SUPFAM" id="SSF55486">
    <property type="entry name" value="Metalloproteases ('zincins'), catalytic domain"/>
    <property type="match status" value="1"/>
</dbReference>
<dbReference type="CDD" id="cd06461">
    <property type="entry name" value="M2_ACE"/>
    <property type="match status" value="1"/>
</dbReference>
<dbReference type="Pfam" id="PF01401">
    <property type="entry name" value="Peptidase_M2"/>
    <property type="match status" value="1"/>
</dbReference>
<keyword evidence="3" id="KW-0325">Glycoprotein</keyword>
<reference evidence="5 6" key="1">
    <citation type="submission" date="2023-08" db="EMBL/GenBank/DDBJ databases">
        <title>genomic of G39.</title>
        <authorList>
            <person name="Wang Y."/>
        </authorList>
    </citation>
    <scope>NUCLEOTIDE SEQUENCE [LARGE SCALE GENOMIC DNA]</scope>
    <source>
        <strain evidence="5 6">G39</strain>
    </source>
</reference>
<dbReference type="PANTHER" id="PTHR10514:SF27">
    <property type="entry name" value="ANGIOTENSIN-CONVERTING ENZYME"/>
    <property type="match status" value="1"/>
</dbReference>
<evidence type="ECO:0000256" key="2">
    <source>
        <dbReference type="ARBA" id="ARBA00023157"/>
    </source>
</evidence>
<comment type="caution">
    <text evidence="5">The sequence shown here is derived from an EMBL/GenBank/DDBJ whole genome shotgun (WGS) entry which is preliminary data.</text>
</comment>
<dbReference type="PROSITE" id="PS52011">
    <property type="entry name" value="PEPTIDASE_M2"/>
    <property type="match status" value="1"/>
</dbReference>
<name>A0ABT9HR47_9SPHN</name>
<organism evidence="5 6">
    <name type="scientific">Qipengyuania profundimaris</name>
    <dbReference type="NCBI Taxonomy" id="3067652"/>
    <lineage>
        <taxon>Bacteria</taxon>
        <taxon>Pseudomonadati</taxon>
        <taxon>Pseudomonadota</taxon>
        <taxon>Alphaproteobacteria</taxon>
        <taxon>Sphingomonadales</taxon>
        <taxon>Erythrobacteraceae</taxon>
        <taxon>Qipengyuania</taxon>
    </lineage>
</organism>
<feature type="signal peptide" evidence="4">
    <location>
        <begin position="1"/>
        <end position="21"/>
    </location>
</feature>
<evidence type="ECO:0000256" key="4">
    <source>
        <dbReference type="SAM" id="SignalP"/>
    </source>
</evidence>
<dbReference type="PRINTS" id="PR00791">
    <property type="entry name" value="PEPDIPTASEA"/>
</dbReference>